<feature type="region of interest" description="Disordered" evidence="1">
    <location>
        <begin position="32"/>
        <end position="86"/>
    </location>
</feature>
<evidence type="ECO:0000256" key="1">
    <source>
        <dbReference type="SAM" id="MobiDB-lite"/>
    </source>
</evidence>
<evidence type="ECO:0000313" key="2">
    <source>
        <dbReference type="EMBL" id="TNN89647.1"/>
    </source>
</evidence>
<dbReference type="AlphaFoldDB" id="A0A4Z2JI47"/>
<keyword evidence="3" id="KW-1185">Reference proteome</keyword>
<dbReference type="Proteomes" id="UP000314294">
    <property type="component" value="Unassembled WGS sequence"/>
</dbReference>
<proteinExistence type="predicted"/>
<sequence>MGRFVTPQQTDAARAVYAWRFHLGDYGQPHLRRYGGGQRSSTADKLLTDGHRDGRLSALSQWGRAGKIDSQQYPPPDGQRGARPAQ</sequence>
<dbReference type="EMBL" id="SRLO01000001">
    <property type="protein sequence ID" value="TNN89647.1"/>
    <property type="molecule type" value="Genomic_DNA"/>
</dbReference>
<reference evidence="2 3" key="1">
    <citation type="submission" date="2019-03" db="EMBL/GenBank/DDBJ databases">
        <title>First draft genome of Liparis tanakae, snailfish: a comprehensive survey of snailfish specific genes.</title>
        <authorList>
            <person name="Kim W."/>
            <person name="Song I."/>
            <person name="Jeong J.-H."/>
            <person name="Kim D."/>
            <person name="Kim S."/>
            <person name="Ryu S."/>
            <person name="Song J.Y."/>
            <person name="Lee S.K."/>
        </authorList>
    </citation>
    <scope>NUCLEOTIDE SEQUENCE [LARGE SCALE GENOMIC DNA]</scope>
    <source>
        <tissue evidence="2">Muscle</tissue>
    </source>
</reference>
<protein>
    <submittedName>
        <fullName evidence="2">Uncharacterized protein</fullName>
    </submittedName>
</protein>
<accession>A0A4Z2JI47</accession>
<gene>
    <name evidence="2" type="ORF">EYF80_000250</name>
</gene>
<feature type="compositionally biased region" description="Basic and acidic residues" evidence="1">
    <location>
        <begin position="46"/>
        <end position="55"/>
    </location>
</feature>
<comment type="caution">
    <text evidence="2">The sequence shown here is derived from an EMBL/GenBank/DDBJ whole genome shotgun (WGS) entry which is preliminary data.</text>
</comment>
<name>A0A4Z2JI47_9TELE</name>
<evidence type="ECO:0000313" key="3">
    <source>
        <dbReference type="Proteomes" id="UP000314294"/>
    </source>
</evidence>
<organism evidence="2 3">
    <name type="scientific">Liparis tanakae</name>
    <name type="common">Tanaka's snailfish</name>
    <dbReference type="NCBI Taxonomy" id="230148"/>
    <lineage>
        <taxon>Eukaryota</taxon>
        <taxon>Metazoa</taxon>
        <taxon>Chordata</taxon>
        <taxon>Craniata</taxon>
        <taxon>Vertebrata</taxon>
        <taxon>Euteleostomi</taxon>
        <taxon>Actinopterygii</taxon>
        <taxon>Neopterygii</taxon>
        <taxon>Teleostei</taxon>
        <taxon>Neoteleostei</taxon>
        <taxon>Acanthomorphata</taxon>
        <taxon>Eupercaria</taxon>
        <taxon>Perciformes</taxon>
        <taxon>Cottioidei</taxon>
        <taxon>Cottales</taxon>
        <taxon>Liparidae</taxon>
        <taxon>Liparis</taxon>
    </lineage>
</organism>